<evidence type="ECO:0000313" key="2">
    <source>
        <dbReference type="Proteomes" id="UP000184038"/>
    </source>
</evidence>
<keyword evidence="1" id="KW-0969">Cilium</keyword>
<evidence type="ECO:0000313" key="1">
    <source>
        <dbReference type="EMBL" id="SHM48056.1"/>
    </source>
</evidence>
<dbReference type="Proteomes" id="UP000184038">
    <property type="component" value="Unassembled WGS sequence"/>
</dbReference>
<dbReference type="AlphaFoldDB" id="A0A1M7J4Z0"/>
<dbReference type="STRING" id="1120996.SAMN02746066_02145"/>
<name>A0A1M7J4Z0_9FIRM</name>
<dbReference type="RefSeq" id="WP_073287369.1">
    <property type="nucleotide sequence ID" value="NZ_FRCP01000010.1"/>
</dbReference>
<sequence length="134" mass="15318">MDVRNCKDCGKLFNYIGGAPLCQTCLKKLDDKFVQVKEYIYDHPGAGVQEVAEENDVTPGQIRKWIREERLAFSDDSPIGLACESCGSTIKTGRFCKKCKDKMVNNLGNLYQEKVQEPQVRKEYNLAKMRFLDN</sequence>
<accession>A0A1M7J4Z0</accession>
<keyword evidence="1" id="KW-0966">Cell projection</keyword>
<protein>
    <submittedName>
        <fullName evidence="1">Flagellar operon protein TIGR03826</fullName>
    </submittedName>
</protein>
<reference evidence="1 2" key="1">
    <citation type="submission" date="2016-11" db="EMBL/GenBank/DDBJ databases">
        <authorList>
            <person name="Jaros S."/>
            <person name="Januszkiewicz K."/>
            <person name="Wedrychowicz H."/>
        </authorList>
    </citation>
    <scope>NUCLEOTIDE SEQUENCE [LARGE SCALE GENOMIC DNA]</scope>
    <source>
        <strain evidence="1 2">DSM 15930</strain>
    </source>
</reference>
<organism evidence="1 2">
    <name type="scientific">Anaerosporobacter mobilis DSM 15930</name>
    <dbReference type="NCBI Taxonomy" id="1120996"/>
    <lineage>
        <taxon>Bacteria</taxon>
        <taxon>Bacillati</taxon>
        <taxon>Bacillota</taxon>
        <taxon>Clostridia</taxon>
        <taxon>Lachnospirales</taxon>
        <taxon>Lachnospiraceae</taxon>
        <taxon>Anaerosporobacter</taxon>
    </lineage>
</organism>
<gene>
    <name evidence="1" type="ORF">SAMN02746066_02145</name>
</gene>
<keyword evidence="1" id="KW-0282">Flagellum</keyword>
<proteinExistence type="predicted"/>
<keyword evidence="2" id="KW-1185">Reference proteome</keyword>
<dbReference type="EMBL" id="FRCP01000010">
    <property type="protein sequence ID" value="SHM48056.1"/>
    <property type="molecule type" value="Genomic_DNA"/>
</dbReference>
<dbReference type="OrthoDB" id="1739831at2"/>